<reference evidence="1" key="2">
    <citation type="journal article" date="2022" name="Nat. Microbiol.">
        <title>A closed Candidatus Odinarchaeum chromosome exposes Asgard archaeal viruses.</title>
        <authorList>
            <person name="Tamarit D."/>
            <person name="Caceres E.F."/>
            <person name="Krupovic M."/>
            <person name="Nijland R."/>
            <person name="Eme L."/>
            <person name="Robinson N.P."/>
            <person name="Ettema T.J.G."/>
        </authorList>
    </citation>
    <scope>NUCLEOTIDE SEQUENCE</scope>
    <source>
        <strain evidence="1">LCB_4</strain>
    </source>
</reference>
<organism evidence="1 2">
    <name type="scientific">Odinarchaeota yellowstonii (strain LCB_4)</name>
    <dbReference type="NCBI Taxonomy" id="1841599"/>
    <lineage>
        <taxon>Archaea</taxon>
        <taxon>Promethearchaeati</taxon>
        <taxon>Candidatus Odinarchaeota</taxon>
        <taxon>Candidatus Odinarchaeia</taxon>
        <taxon>Candidatus Odinarchaeales</taxon>
        <taxon>Candidatus Odinarchaeaceae</taxon>
        <taxon>Candidatus Odinarchaeum</taxon>
    </lineage>
</organism>
<evidence type="ECO:0000313" key="1">
    <source>
        <dbReference type="EMBL" id="WEU39994.1"/>
    </source>
</evidence>
<dbReference type="GO" id="GO:0043328">
    <property type="term" value="P:protein transport to vacuole involved in ubiquitin-dependent protein catabolic process via the multivesicular body sorting pathway"/>
    <property type="evidence" value="ECO:0007669"/>
    <property type="project" value="TreeGrafter"/>
</dbReference>
<sequence>MQEKNCVKESEERSRLLREEELLSSVDKETKIRIYELESELYANLATLQSISKSFEESRLDPVTFKRLLKALMKTCFKVKQELEKYGLDVKEFIKNQGFLEEFNLAIKNLEWDSNLDSSIYAISLESPGRIAVKTYELASSFITLSDSVKLRISCEVLYNLLNELFNELTKYPGFSSTHPVCKEVREWQVKLKDFNPSDILDEKTSLELENAIQTWRNEFECMIKKACM</sequence>
<dbReference type="Pfam" id="PF03997">
    <property type="entry name" value="VPS28"/>
    <property type="match status" value="1"/>
</dbReference>
<dbReference type="GO" id="GO:0044877">
    <property type="term" value="F:protein-containing complex binding"/>
    <property type="evidence" value="ECO:0007669"/>
    <property type="project" value="TreeGrafter"/>
</dbReference>
<dbReference type="AlphaFoldDB" id="A0AAF0D1N2"/>
<dbReference type="SUPFAM" id="SSF140427">
    <property type="entry name" value="VPS28 C-terminal domain-like"/>
    <property type="match status" value="1"/>
</dbReference>
<dbReference type="PANTHER" id="PTHR12937:SF0">
    <property type="entry name" value="VACUOLAR PROTEIN SORTING-ASSOCIATED PROTEIN 28 HOMOLOG"/>
    <property type="match status" value="1"/>
</dbReference>
<dbReference type="EMBL" id="CP091871">
    <property type="protein sequence ID" value="WEU39994.1"/>
    <property type="molecule type" value="Genomic_DNA"/>
</dbReference>
<accession>A0AAF0D1N2</accession>
<dbReference type="PANTHER" id="PTHR12937">
    <property type="entry name" value="VACUOLAR PROTEIN SORTING 28, ISOFORM 2 VPS28"/>
    <property type="match status" value="1"/>
</dbReference>
<evidence type="ECO:0000313" key="2">
    <source>
        <dbReference type="Proteomes" id="UP000186851"/>
    </source>
</evidence>
<dbReference type="Gene3D" id="1.20.120.1130">
    <property type="match status" value="1"/>
</dbReference>
<reference evidence="1" key="1">
    <citation type="journal article" date="2017" name="Nature">
        <title>Asgard archaea illuminate the origin of eukaryotic cellular complexity.</title>
        <authorList>
            <person name="Zaremba-Niedzwiedzka K."/>
            <person name="Caceres E.F."/>
            <person name="Saw J.H."/>
            <person name="Backstrom D."/>
            <person name="Juzokaite L."/>
            <person name="Vancaester E."/>
            <person name="Seitz K.W."/>
            <person name="Anantharaman K."/>
            <person name="Starnawski P."/>
            <person name="Kjeldsen K.U."/>
            <person name="Scott M.B."/>
            <person name="Nunoura T."/>
            <person name="Banfield J.F."/>
            <person name="Schramm A."/>
            <person name="Baker B.J."/>
            <person name="Spang A."/>
            <person name="Ettema T.J.G."/>
        </authorList>
    </citation>
    <scope>NUCLEOTIDE SEQUENCE</scope>
    <source>
        <strain evidence="1">LCB_4</strain>
    </source>
</reference>
<gene>
    <name evidence="1" type="ORF">OdinLCB4_005860</name>
</gene>
<proteinExistence type="predicted"/>
<name>A0AAF0D1N2_ODILC</name>
<dbReference type="KEGG" id="oyw:OdinLCB4_005860"/>
<protein>
    <submittedName>
        <fullName evidence="1">Uncharacterized protein</fullName>
    </submittedName>
</protein>
<dbReference type="InterPro" id="IPR037206">
    <property type="entry name" value="VPS28_C_sf"/>
</dbReference>
<dbReference type="InterPro" id="IPR007143">
    <property type="entry name" value="Vps28"/>
</dbReference>
<dbReference type="Proteomes" id="UP000186851">
    <property type="component" value="Chromosome"/>
</dbReference>